<name>A0A3S4ZYZ8_9PLAT</name>
<dbReference type="InterPro" id="IPR038983">
    <property type="entry name" value="C2CD5"/>
</dbReference>
<reference evidence="2" key="1">
    <citation type="submission" date="2018-11" db="EMBL/GenBank/DDBJ databases">
        <authorList>
            <consortium name="Pathogen Informatics"/>
        </authorList>
    </citation>
    <scope>NUCLEOTIDE SEQUENCE</scope>
</reference>
<dbReference type="PANTHER" id="PTHR37412">
    <property type="entry name" value="C2 DOMAIN-CONTAINING PROTEIN 5"/>
    <property type="match status" value="1"/>
</dbReference>
<comment type="caution">
    <text evidence="2">The sequence shown here is derived from an EMBL/GenBank/DDBJ whole genome shotgun (WGS) entry which is preliminary data.</text>
</comment>
<evidence type="ECO:0000313" key="2">
    <source>
        <dbReference type="EMBL" id="VEL07723.1"/>
    </source>
</evidence>
<dbReference type="PANTHER" id="PTHR37412:SF2">
    <property type="entry name" value="C2 DOMAIN-CONTAINING PROTEIN 5"/>
    <property type="match status" value="1"/>
</dbReference>
<evidence type="ECO:0000259" key="1">
    <source>
        <dbReference type="Pfam" id="PF23025"/>
    </source>
</evidence>
<dbReference type="Proteomes" id="UP000784294">
    <property type="component" value="Unassembled WGS sequence"/>
</dbReference>
<keyword evidence="3" id="KW-1185">Reference proteome</keyword>
<dbReference type="GO" id="GO:0010828">
    <property type="term" value="P:positive regulation of D-glucose transmembrane transport"/>
    <property type="evidence" value="ECO:0007669"/>
    <property type="project" value="TreeGrafter"/>
</dbReference>
<gene>
    <name evidence="2" type="ORF">PXEA_LOCUS1163</name>
</gene>
<dbReference type="AlphaFoldDB" id="A0A3S4ZYZ8"/>
<evidence type="ECO:0000313" key="3">
    <source>
        <dbReference type="Proteomes" id="UP000784294"/>
    </source>
</evidence>
<dbReference type="OrthoDB" id="419768at2759"/>
<proteinExistence type="predicted"/>
<dbReference type="GO" id="GO:0005544">
    <property type="term" value="F:calcium-dependent phospholipid binding"/>
    <property type="evidence" value="ECO:0007669"/>
    <property type="project" value="InterPro"/>
</dbReference>
<dbReference type="GO" id="GO:0090314">
    <property type="term" value="P:positive regulation of protein targeting to membrane"/>
    <property type="evidence" value="ECO:0007669"/>
    <property type="project" value="TreeGrafter"/>
</dbReference>
<dbReference type="GO" id="GO:0065002">
    <property type="term" value="P:intracellular protein transmembrane transport"/>
    <property type="evidence" value="ECO:0007669"/>
    <property type="project" value="TreeGrafter"/>
</dbReference>
<sequence length="85" mass="9192">MHSLNCNAVVGYTEECCLYEDVCILSSYGTAVHLNPNWAHSPRPCSVANLLERRAAASTTTSTDAGRLVEDIKNVVLPSDELGKL</sequence>
<dbReference type="GO" id="GO:0072659">
    <property type="term" value="P:protein localization to plasma membrane"/>
    <property type="evidence" value="ECO:0007669"/>
    <property type="project" value="TreeGrafter"/>
</dbReference>
<dbReference type="GO" id="GO:0005886">
    <property type="term" value="C:plasma membrane"/>
    <property type="evidence" value="ECO:0007669"/>
    <property type="project" value="TreeGrafter"/>
</dbReference>
<feature type="domain" description="C2" evidence="1">
    <location>
        <begin position="2"/>
        <end position="36"/>
    </location>
</feature>
<dbReference type="EMBL" id="CAAALY010002356">
    <property type="protein sequence ID" value="VEL07723.1"/>
    <property type="molecule type" value="Genomic_DNA"/>
</dbReference>
<dbReference type="InterPro" id="IPR056431">
    <property type="entry name" value="C2CD5_YbjQ-rel_dom"/>
</dbReference>
<accession>A0A3S4ZYZ8</accession>
<organism evidence="2 3">
    <name type="scientific">Protopolystoma xenopodis</name>
    <dbReference type="NCBI Taxonomy" id="117903"/>
    <lineage>
        <taxon>Eukaryota</taxon>
        <taxon>Metazoa</taxon>
        <taxon>Spiralia</taxon>
        <taxon>Lophotrochozoa</taxon>
        <taxon>Platyhelminthes</taxon>
        <taxon>Monogenea</taxon>
        <taxon>Polyopisthocotylea</taxon>
        <taxon>Polystomatidea</taxon>
        <taxon>Polystomatidae</taxon>
        <taxon>Protopolystoma</taxon>
    </lineage>
</organism>
<dbReference type="Pfam" id="PF23025">
    <property type="entry name" value="YbjQ_2"/>
    <property type="match status" value="1"/>
</dbReference>
<dbReference type="GO" id="GO:0031340">
    <property type="term" value="P:positive regulation of vesicle fusion"/>
    <property type="evidence" value="ECO:0007669"/>
    <property type="project" value="TreeGrafter"/>
</dbReference>
<dbReference type="GO" id="GO:0005509">
    <property type="term" value="F:calcium ion binding"/>
    <property type="evidence" value="ECO:0007669"/>
    <property type="project" value="TreeGrafter"/>
</dbReference>
<protein>
    <recommendedName>
        <fullName evidence="1">C2 domain-containing protein</fullName>
    </recommendedName>
</protein>